<accession>A0A2W7MYT2</accession>
<dbReference type="Pfam" id="PF09361">
    <property type="entry name" value="Phasin_2"/>
    <property type="match status" value="1"/>
</dbReference>
<evidence type="ECO:0000256" key="1">
    <source>
        <dbReference type="SAM" id="MobiDB-lite"/>
    </source>
</evidence>
<evidence type="ECO:0000313" key="3">
    <source>
        <dbReference type="EMBL" id="PZX13108.1"/>
    </source>
</evidence>
<comment type="caution">
    <text evidence="3">The sequence shown here is derived from an EMBL/GenBank/DDBJ whole genome shotgun (WGS) entry which is preliminary data.</text>
</comment>
<keyword evidence="4" id="KW-1185">Reference proteome</keyword>
<protein>
    <submittedName>
        <fullName evidence="3">Phasin protein</fullName>
    </submittedName>
</protein>
<organism evidence="3 4">
    <name type="scientific">Palleronia aestuarii</name>
    <dbReference type="NCBI Taxonomy" id="568105"/>
    <lineage>
        <taxon>Bacteria</taxon>
        <taxon>Pseudomonadati</taxon>
        <taxon>Pseudomonadota</taxon>
        <taxon>Alphaproteobacteria</taxon>
        <taxon>Rhodobacterales</taxon>
        <taxon>Roseobacteraceae</taxon>
        <taxon>Palleronia</taxon>
    </lineage>
</organism>
<gene>
    <name evidence="3" type="ORF">LX81_03336</name>
</gene>
<proteinExistence type="predicted"/>
<dbReference type="InterPro" id="IPR018968">
    <property type="entry name" value="Phasin"/>
</dbReference>
<dbReference type="EMBL" id="QKZL01000019">
    <property type="protein sequence ID" value="PZX13108.1"/>
    <property type="molecule type" value="Genomic_DNA"/>
</dbReference>
<dbReference type="RefSeq" id="WP_111538407.1">
    <property type="nucleotide sequence ID" value="NZ_QKZL01000019.1"/>
</dbReference>
<feature type="domain" description="Phasin" evidence="2">
    <location>
        <begin position="24"/>
        <end position="115"/>
    </location>
</feature>
<sequence>MATKQNTKSAANDIQNLFDPQGYQNVFKTMASSNERLTQVMVDTGTRSTDIFSEAMKEGFENMREFAQVRDEPAAYGQAYGTFVQKQMELVMRTAQDFAGVTQEAARHSADMASETGREIADKAMANAESAADKAGSAAKKAA</sequence>
<dbReference type="OrthoDB" id="7875016at2"/>
<dbReference type="AlphaFoldDB" id="A0A2W7MYT2"/>
<name>A0A2W7MYT2_9RHOB</name>
<evidence type="ECO:0000313" key="4">
    <source>
        <dbReference type="Proteomes" id="UP000248916"/>
    </source>
</evidence>
<feature type="region of interest" description="Disordered" evidence="1">
    <location>
        <begin position="123"/>
        <end position="143"/>
    </location>
</feature>
<feature type="compositionally biased region" description="Low complexity" evidence="1">
    <location>
        <begin position="126"/>
        <end position="143"/>
    </location>
</feature>
<evidence type="ECO:0000259" key="2">
    <source>
        <dbReference type="Pfam" id="PF09361"/>
    </source>
</evidence>
<dbReference type="Proteomes" id="UP000248916">
    <property type="component" value="Unassembled WGS sequence"/>
</dbReference>
<reference evidence="3 4" key="1">
    <citation type="submission" date="2018-06" db="EMBL/GenBank/DDBJ databases">
        <title>Genomic Encyclopedia of Archaeal and Bacterial Type Strains, Phase II (KMG-II): from individual species to whole genera.</title>
        <authorList>
            <person name="Goeker M."/>
        </authorList>
    </citation>
    <scope>NUCLEOTIDE SEQUENCE [LARGE SCALE GENOMIC DNA]</scope>
    <source>
        <strain evidence="3 4">DSM 22009</strain>
    </source>
</reference>